<name>A0A0H5LZ83_YERIN</name>
<accession>A0A0H5LZ83</accession>
<feature type="compositionally biased region" description="Basic and acidic residues" evidence="1">
    <location>
        <begin position="79"/>
        <end position="89"/>
    </location>
</feature>
<gene>
    <name evidence="2" type="ORF">ERS008476_03152</name>
</gene>
<protein>
    <recommendedName>
        <fullName evidence="4">Prevent-host-death protein</fullName>
    </recommendedName>
</protein>
<evidence type="ECO:0008006" key="4">
    <source>
        <dbReference type="Google" id="ProtNLM"/>
    </source>
</evidence>
<dbReference type="AlphaFoldDB" id="A0A0H5LZ83"/>
<sequence length="89" mass="9989">MTTTMSQKAAREGLGSPDLFDGGVFVTKNGVAELFVQPAAEREAEIRERNLERQSNALLKLTMLAKQDIKNQQGMTPEETLRKLREARK</sequence>
<dbReference type="EMBL" id="CWJI01000011">
    <property type="protein sequence ID" value="CRY56127.1"/>
    <property type="molecule type" value="Genomic_DNA"/>
</dbReference>
<dbReference type="RefSeq" id="WP_049604927.1">
    <property type="nucleotide sequence ID" value="NZ_CWJI01000011.1"/>
</dbReference>
<reference evidence="3" key="1">
    <citation type="submission" date="2015-03" db="EMBL/GenBank/DDBJ databases">
        <authorList>
            <consortium name="Pathogen Informatics"/>
        </authorList>
    </citation>
    <scope>NUCLEOTIDE SEQUENCE [LARGE SCALE GENOMIC DNA]</scope>
    <source>
        <strain evidence="3">R148</strain>
    </source>
</reference>
<feature type="region of interest" description="Disordered" evidence="1">
    <location>
        <begin position="69"/>
        <end position="89"/>
    </location>
</feature>
<dbReference type="Proteomes" id="UP000043316">
    <property type="component" value="Unassembled WGS sequence"/>
</dbReference>
<evidence type="ECO:0000256" key="1">
    <source>
        <dbReference type="SAM" id="MobiDB-lite"/>
    </source>
</evidence>
<evidence type="ECO:0000313" key="2">
    <source>
        <dbReference type="EMBL" id="CRY56127.1"/>
    </source>
</evidence>
<organism evidence="2 3">
    <name type="scientific">Yersinia intermedia</name>
    <dbReference type="NCBI Taxonomy" id="631"/>
    <lineage>
        <taxon>Bacteria</taxon>
        <taxon>Pseudomonadati</taxon>
        <taxon>Pseudomonadota</taxon>
        <taxon>Gammaproteobacteria</taxon>
        <taxon>Enterobacterales</taxon>
        <taxon>Yersiniaceae</taxon>
        <taxon>Yersinia</taxon>
    </lineage>
</organism>
<proteinExistence type="predicted"/>
<evidence type="ECO:0000313" key="3">
    <source>
        <dbReference type="Proteomes" id="UP000043316"/>
    </source>
</evidence>